<dbReference type="Pfam" id="PF09313">
    <property type="entry name" value="TehB-like"/>
    <property type="match status" value="1"/>
</dbReference>
<dbReference type="AlphaFoldDB" id="A0A380AFY4"/>
<dbReference type="InterPro" id="IPR015392">
    <property type="entry name" value="TehB/YeaR-like_dom"/>
</dbReference>
<dbReference type="EMBL" id="UGYV01000001">
    <property type="protein sequence ID" value="SUI78763.1"/>
    <property type="molecule type" value="Genomic_DNA"/>
</dbReference>
<dbReference type="SUPFAM" id="SSF51197">
    <property type="entry name" value="Clavaminate synthase-like"/>
    <property type="match status" value="1"/>
</dbReference>
<proteinExistence type="predicted"/>
<evidence type="ECO:0000313" key="3">
    <source>
        <dbReference type="Proteomes" id="UP000255061"/>
    </source>
</evidence>
<dbReference type="InterPro" id="IPR014710">
    <property type="entry name" value="RmlC-like_jellyroll"/>
</dbReference>
<protein>
    <submittedName>
        <fullName evidence="2">Tellurite resistance protein TehB</fullName>
    </submittedName>
</protein>
<dbReference type="InterPro" id="IPR014510">
    <property type="entry name" value="Tellurite-R_YeaR"/>
</dbReference>
<evidence type="ECO:0000313" key="2">
    <source>
        <dbReference type="EMBL" id="SUI78763.1"/>
    </source>
</evidence>
<accession>A0A380AFY4</accession>
<name>A0A380AFY4_9GAMM</name>
<dbReference type="Proteomes" id="UP000255061">
    <property type="component" value="Unassembled WGS sequence"/>
</dbReference>
<sequence>MALIPKDFVNYKSTPIFSHDSVHKMLLHMHNTKAGVYGQIQVLAGQLTFYGFTDRRGELDKQIVINAGETAISHPEYWHKVELMTDDTEFRIHFYAQKDSEIVAQQQSERNE</sequence>
<evidence type="ECO:0000259" key="1">
    <source>
        <dbReference type="Pfam" id="PF09313"/>
    </source>
</evidence>
<dbReference type="Gene3D" id="2.60.120.10">
    <property type="entry name" value="Jelly Rolls"/>
    <property type="match status" value="1"/>
</dbReference>
<reference evidence="2 3" key="1">
    <citation type="submission" date="2018-06" db="EMBL/GenBank/DDBJ databases">
        <authorList>
            <consortium name="Pathogen Informatics"/>
            <person name="Doyle S."/>
        </authorList>
    </citation>
    <scope>NUCLEOTIDE SEQUENCE [LARGE SCALE GENOMIC DNA]</scope>
    <source>
        <strain evidence="2 3">NCTC10736</strain>
    </source>
</reference>
<dbReference type="RefSeq" id="WP_115406216.1">
    <property type="nucleotide sequence ID" value="NZ_UGYV01000001.1"/>
</dbReference>
<organism evidence="2 3">
    <name type="scientific">Shewanella morhuae</name>
    <dbReference type="NCBI Taxonomy" id="365591"/>
    <lineage>
        <taxon>Bacteria</taxon>
        <taxon>Pseudomonadati</taxon>
        <taxon>Pseudomonadota</taxon>
        <taxon>Gammaproteobacteria</taxon>
        <taxon>Alteromonadales</taxon>
        <taxon>Shewanellaceae</taxon>
        <taxon>Shewanella</taxon>
    </lineage>
</organism>
<gene>
    <name evidence="2" type="primary">yeaR</name>
    <name evidence="2" type="ORF">NCTC10736_02215</name>
</gene>
<feature type="domain" description="TehB/YeaR-like" evidence="1">
    <location>
        <begin position="12"/>
        <end position="92"/>
    </location>
</feature>
<dbReference type="PIRSF" id="PIRSF020632">
    <property type="entry name" value="YeaR"/>
    <property type="match status" value="1"/>
</dbReference>